<evidence type="ECO:0000256" key="1">
    <source>
        <dbReference type="ARBA" id="ARBA00022764"/>
    </source>
</evidence>
<protein>
    <recommendedName>
        <fullName evidence="5">ABC transporter substrate-binding protein</fullName>
    </recommendedName>
</protein>
<name>A0A175R7H2_9HYPH</name>
<sequence>MGRSARVALVSALALLAAPAGAAPLPDLANWSGVESAARGTSVRIAVPNAPPAALAYLQWASGELSHLYGVTLEVSAEANAASALTSTKGGTVPDLVWIEGDGFPAMMKAGLLSAPFADRLPNWRFVDLEQHPSVLSDAGEPSDFRLAPWGLQKLTFFTDTARTGPVEGLPRSAEALVAYAEAHKGRVALPAPGSLTERRFLEQMLFDLADEPSVLLRPVEESDFSSVSAPLWRALDWLRAASWHEGRSFPWSDGEALDLLAKGEVDIVAGLNPMGAASAIRQGHLPTTARPFLFDGGTIGGTHFLAIPQAATQPAGALVAANFFLSPEAQLRKADLAGWADPSVLAAKTLPAPLADRMRAEARDPAIPSARALGFTIAEPHPGWGDKLAEEWARRSKP</sequence>
<evidence type="ECO:0000313" key="4">
    <source>
        <dbReference type="Proteomes" id="UP000078272"/>
    </source>
</evidence>
<feature type="chain" id="PRO_5008041744" description="ABC transporter substrate-binding protein" evidence="2">
    <location>
        <begin position="23"/>
        <end position="399"/>
    </location>
</feature>
<accession>A0A175R7H2</accession>
<dbReference type="InterPro" id="IPR027020">
    <property type="entry name" value="YnjB"/>
</dbReference>
<dbReference type="PANTHER" id="PTHR42779">
    <property type="entry name" value="PROTEIN YNJB"/>
    <property type="match status" value="1"/>
</dbReference>
<dbReference type="Proteomes" id="UP000078272">
    <property type="component" value="Unassembled WGS sequence"/>
</dbReference>
<dbReference type="EMBL" id="LDPZ01000037">
    <property type="protein sequence ID" value="KTQ90098.1"/>
    <property type="molecule type" value="Genomic_DNA"/>
</dbReference>
<dbReference type="PIRSF" id="PIRSF029172">
    <property type="entry name" value="UCP029172_ABC_sbc_YnjB"/>
    <property type="match status" value="1"/>
</dbReference>
<evidence type="ECO:0008006" key="5">
    <source>
        <dbReference type="Google" id="ProtNLM"/>
    </source>
</evidence>
<dbReference type="InterPro" id="IPR006059">
    <property type="entry name" value="SBP"/>
</dbReference>
<dbReference type="PATRIC" id="fig|401562.3.peg.2991"/>
<dbReference type="AlphaFoldDB" id="A0A175R7H2"/>
<gene>
    <name evidence="3" type="ORF">NS226_16340</name>
</gene>
<dbReference type="Gene3D" id="3.40.190.10">
    <property type="entry name" value="Periplasmic binding protein-like II"/>
    <property type="match status" value="2"/>
</dbReference>
<dbReference type="STRING" id="401562.NS365_15120"/>
<reference evidence="3 4" key="1">
    <citation type="journal article" date="2016" name="Front. Microbiol.">
        <title>Genomic Resource of Rice Seed Associated Bacteria.</title>
        <authorList>
            <person name="Midha S."/>
            <person name="Bansal K."/>
            <person name="Sharma S."/>
            <person name="Kumar N."/>
            <person name="Patil P.P."/>
            <person name="Chaudhry V."/>
            <person name="Patil P.B."/>
        </authorList>
    </citation>
    <scope>NUCLEOTIDE SEQUENCE [LARGE SCALE GENOMIC DNA]</scope>
    <source>
        <strain evidence="3 4">NS226</strain>
    </source>
</reference>
<dbReference type="PANTHER" id="PTHR42779:SF1">
    <property type="entry name" value="PROTEIN YNJB"/>
    <property type="match status" value="1"/>
</dbReference>
<dbReference type="SUPFAM" id="SSF53850">
    <property type="entry name" value="Periplasmic binding protein-like II"/>
    <property type="match status" value="1"/>
</dbReference>
<dbReference type="Pfam" id="PF13416">
    <property type="entry name" value="SBP_bac_8"/>
    <property type="match status" value="1"/>
</dbReference>
<feature type="signal peptide" evidence="2">
    <location>
        <begin position="1"/>
        <end position="22"/>
    </location>
</feature>
<proteinExistence type="predicted"/>
<evidence type="ECO:0000256" key="2">
    <source>
        <dbReference type="SAM" id="SignalP"/>
    </source>
</evidence>
<organism evidence="3 4">
    <name type="scientific">Aureimonas ureilytica</name>
    <dbReference type="NCBI Taxonomy" id="401562"/>
    <lineage>
        <taxon>Bacteria</taxon>
        <taxon>Pseudomonadati</taxon>
        <taxon>Pseudomonadota</taxon>
        <taxon>Alphaproteobacteria</taxon>
        <taxon>Hyphomicrobiales</taxon>
        <taxon>Aurantimonadaceae</taxon>
        <taxon>Aureimonas</taxon>
    </lineage>
</organism>
<keyword evidence="1" id="KW-0574">Periplasm</keyword>
<comment type="caution">
    <text evidence="3">The sequence shown here is derived from an EMBL/GenBank/DDBJ whole genome shotgun (WGS) entry which is preliminary data.</text>
</comment>
<dbReference type="NCBIfam" id="NF008633">
    <property type="entry name" value="PRK11622.1"/>
    <property type="match status" value="1"/>
</dbReference>
<evidence type="ECO:0000313" key="3">
    <source>
        <dbReference type="EMBL" id="KTQ90098.1"/>
    </source>
</evidence>
<keyword evidence="2" id="KW-0732">Signal</keyword>